<dbReference type="Pfam" id="PF14344">
    <property type="entry name" value="DUF4397"/>
    <property type="match status" value="1"/>
</dbReference>
<dbReference type="AlphaFoldDB" id="A0A7W5ZKZ4"/>
<protein>
    <recommendedName>
        <fullName evidence="2">DUF4397 domain-containing protein</fullName>
    </recommendedName>
</protein>
<dbReference type="EMBL" id="JACIBY010000003">
    <property type="protein sequence ID" value="MBB3837732.1"/>
    <property type="molecule type" value="Genomic_DNA"/>
</dbReference>
<keyword evidence="4" id="KW-1185">Reference proteome</keyword>
<gene>
    <name evidence="3" type="ORF">FHS57_001729</name>
</gene>
<organism evidence="3 4">
    <name type="scientific">Runella defluvii</name>
    <dbReference type="NCBI Taxonomy" id="370973"/>
    <lineage>
        <taxon>Bacteria</taxon>
        <taxon>Pseudomonadati</taxon>
        <taxon>Bacteroidota</taxon>
        <taxon>Cytophagia</taxon>
        <taxon>Cytophagales</taxon>
        <taxon>Spirosomataceae</taxon>
        <taxon>Runella</taxon>
    </lineage>
</organism>
<feature type="chain" id="PRO_5030827349" description="DUF4397 domain-containing protein" evidence="1">
    <location>
        <begin position="24"/>
        <end position="260"/>
    </location>
</feature>
<feature type="signal peptide" evidence="1">
    <location>
        <begin position="1"/>
        <end position="23"/>
    </location>
</feature>
<reference evidence="3 4" key="1">
    <citation type="submission" date="2020-08" db="EMBL/GenBank/DDBJ databases">
        <title>Genomic Encyclopedia of Type Strains, Phase IV (KMG-IV): sequencing the most valuable type-strain genomes for metagenomic binning, comparative biology and taxonomic classification.</title>
        <authorList>
            <person name="Goeker M."/>
        </authorList>
    </citation>
    <scope>NUCLEOTIDE SEQUENCE [LARGE SCALE GENOMIC DNA]</scope>
    <source>
        <strain evidence="3 4">DSM 17976</strain>
    </source>
</reference>
<evidence type="ECO:0000313" key="4">
    <source>
        <dbReference type="Proteomes" id="UP000541352"/>
    </source>
</evidence>
<dbReference type="Proteomes" id="UP000541352">
    <property type="component" value="Unassembled WGS sequence"/>
</dbReference>
<proteinExistence type="predicted"/>
<sequence>MKKFQSITKSILLAGALSAGLFACIGESSDQLTIVTPATGARVKFHHMVSDGPGVSILVNDRQFSGVLTVAPASPGVITYGNIYPAVDYATIDAGSAKVEVVVPASGTSQQVSLLTGTVPLEANKYYSVFAVGSAATATLEPLVVEDKLTPADTSKAYFRVVNTIVNATTGYDVGYNGTYAPAMTNIGYKKASDFVAITPVPTGGAALPVQVRVNGTTTNLAPATFTLSPIKGRFYTIILRGRVGGTGTQVLTIGAVTNR</sequence>
<comment type="caution">
    <text evidence="3">The sequence shown here is derived from an EMBL/GenBank/DDBJ whole genome shotgun (WGS) entry which is preliminary data.</text>
</comment>
<evidence type="ECO:0000256" key="1">
    <source>
        <dbReference type="SAM" id="SignalP"/>
    </source>
</evidence>
<dbReference type="RefSeq" id="WP_183972512.1">
    <property type="nucleotide sequence ID" value="NZ_JACIBY010000003.1"/>
</dbReference>
<name>A0A7W5ZKZ4_9BACT</name>
<evidence type="ECO:0000259" key="2">
    <source>
        <dbReference type="Pfam" id="PF14344"/>
    </source>
</evidence>
<dbReference type="InterPro" id="IPR025510">
    <property type="entry name" value="DUF4397"/>
</dbReference>
<evidence type="ECO:0000313" key="3">
    <source>
        <dbReference type="EMBL" id="MBB3837732.1"/>
    </source>
</evidence>
<keyword evidence="1" id="KW-0732">Signal</keyword>
<dbReference type="PROSITE" id="PS51257">
    <property type="entry name" value="PROKAR_LIPOPROTEIN"/>
    <property type="match status" value="1"/>
</dbReference>
<feature type="domain" description="DUF4397" evidence="2">
    <location>
        <begin position="41"/>
        <end position="168"/>
    </location>
</feature>
<accession>A0A7W5ZKZ4</accession>